<keyword evidence="3" id="KW-1185">Reference proteome</keyword>
<proteinExistence type="predicted"/>
<dbReference type="HOGENOM" id="CLU_2454418_0_0_1"/>
<dbReference type="Proteomes" id="UP000027195">
    <property type="component" value="Unassembled WGS sequence"/>
</dbReference>
<feature type="region of interest" description="Disordered" evidence="1">
    <location>
        <begin position="47"/>
        <end position="74"/>
    </location>
</feature>
<reference evidence="3" key="1">
    <citation type="journal article" date="2014" name="Proc. Natl. Acad. Sci. U.S.A.">
        <title>Extensive sampling of basidiomycete genomes demonstrates inadequacy of the white-rot/brown-rot paradigm for wood decay fungi.</title>
        <authorList>
            <person name="Riley R."/>
            <person name="Salamov A.A."/>
            <person name="Brown D.W."/>
            <person name="Nagy L.G."/>
            <person name="Floudas D."/>
            <person name="Held B.W."/>
            <person name="Levasseur A."/>
            <person name="Lombard V."/>
            <person name="Morin E."/>
            <person name="Otillar R."/>
            <person name="Lindquist E.A."/>
            <person name="Sun H."/>
            <person name="LaButti K.M."/>
            <person name="Schmutz J."/>
            <person name="Jabbour D."/>
            <person name="Luo H."/>
            <person name="Baker S.E."/>
            <person name="Pisabarro A.G."/>
            <person name="Walton J.D."/>
            <person name="Blanchette R.A."/>
            <person name="Henrissat B."/>
            <person name="Martin F."/>
            <person name="Cullen D."/>
            <person name="Hibbett D.S."/>
            <person name="Grigoriev I.V."/>
        </authorList>
    </citation>
    <scope>NUCLEOTIDE SEQUENCE [LARGE SCALE GENOMIC DNA]</scope>
    <source>
        <strain evidence="3">FD-172 SS1</strain>
    </source>
</reference>
<evidence type="ECO:0000313" key="3">
    <source>
        <dbReference type="Proteomes" id="UP000027195"/>
    </source>
</evidence>
<sequence>MLTSSVIPHPRRRLITPLHKPNLALRLTDTALDASWFSRWTVHEGDTRTRVSGCHTKQRTHPPFPSPRLDLPVEPFTVRQPPRAVYTFT</sequence>
<dbReference type="InParanoid" id="A0A067MSW9"/>
<dbReference type="EMBL" id="KL198036">
    <property type="protein sequence ID" value="KDQ14686.1"/>
    <property type="molecule type" value="Genomic_DNA"/>
</dbReference>
<dbReference type="AlphaFoldDB" id="A0A067MSW9"/>
<name>A0A067MSW9_BOTB1</name>
<accession>A0A067MSW9</accession>
<protein>
    <submittedName>
        <fullName evidence="2">Uncharacterized protein</fullName>
    </submittedName>
</protein>
<gene>
    <name evidence="2" type="ORF">BOTBODRAFT_32441</name>
</gene>
<organism evidence="2 3">
    <name type="scientific">Botryobasidium botryosum (strain FD-172 SS1)</name>
    <dbReference type="NCBI Taxonomy" id="930990"/>
    <lineage>
        <taxon>Eukaryota</taxon>
        <taxon>Fungi</taxon>
        <taxon>Dikarya</taxon>
        <taxon>Basidiomycota</taxon>
        <taxon>Agaricomycotina</taxon>
        <taxon>Agaricomycetes</taxon>
        <taxon>Cantharellales</taxon>
        <taxon>Botryobasidiaceae</taxon>
        <taxon>Botryobasidium</taxon>
    </lineage>
</organism>
<evidence type="ECO:0000256" key="1">
    <source>
        <dbReference type="SAM" id="MobiDB-lite"/>
    </source>
</evidence>
<evidence type="ECO:0000313" key="2">
    <source>
        <dbReference type="EMBL" id="KDQ14686.1"/>
    </source>
</evidence>